<dbReference type="InterPro" id="IPR000315">
    <property type="entry name" value="Znf_B-box"/>
</dbReference>
<evidence type="ECO:0000313" key="3">
    <source>
        <dbReference type="EMBL" id="CDW77178.1"/>
    </source>
</evidence>
<accession>A0A078A4J7</accession>
<feature type="domain" description="B box-type" evidence="2">
    <location>
        <begin position="22"/>
        <end position="68"/>
    </location>
</feature>
<organism evidence="3 4">
    <name type="scientific">Stylonychia lemnae</name>
    <name type="common">Ciliate</name>
    <dbReference type="NCBI Taxonomy" id="5949"/>
    <lineage>
        <taxon>Eukaryota</taxon>
        <taxon>Sar</taxon>
        <taxon>Alveolata</taxon>
        <taxon>Ciliophora</taxon>
        <taxon>Intramacronucleata</taxon>
        <taxon>Spirotrichea</taxon>
        <taxon>Stichotrichia</taxon>
        <taxon>Sporadotrichida</taxon>
        <taxon>Oxytrichidae</taxon>
        <taxon>Stylonychinae</taxon>
        <taxon>Stylonychia</taxon>
    </lineage>
</organism>
<dbReference type="SUPFAM" id="SSF57845">
    <property type="entry name" value="B-box zinc-binding domain"/>
    <property type="match status" value="1"/>
</dbReference>
<dbReference type="EMBL" id="CCKQ01005906">
    <property type="protein sequence ID" value="CDW77178.1"/>
    <property type="molecule type" value="Genomic_DNA"/>
</dbReference>
<dbReference type="Gene3D" id="3.30.160.60">
    <property type="entry name" value="Classic Zinc Finger"/>
    <property type="match status" value="1"/>
</dbReference>
<feature type="compositionally biased region" description="Basic and acidic residues" evidence="1">
    <location>
        <begin position="518"/>
        <end position="534"/>
    </location>
</feature>
<evidence type="ECO:0000256" key="1">
    <source>
        <dbReference type="SAM" id="MobiDB-lite"/>
    </source>
</evidence>
<dbReference type="InterPro" id="IPR029071">
    <property type="entry name" value="Ubiquitin-like_domsf"/>
</dbReference>
<dbReference type="Proteomes" id="UP000039865">
    <property type="component" value="Unassembled WGS sequence"/>
</dbReference>
<reference evidence="3 4" key="1">
    <citation type="submission" date="2014-06" db="EMBL/GenBank/DDBJ databases">
        <authorList>
            <person name="Swart Estienne"/>
        </authorList>
    </citation>
    <scope>NUCLEOTIDE SEQUENCE [LARGE SCALE GENOMIC DNA]</scope>
    <source>
        <strain evidence="3 4">130c</strain>
    </source>
</reference>
<proteinExistence type="predicted"/>
<sequence>MLPSLRSYGQMQMMPLNMPFAICAVHNQDIGQYCRTHQLPLCDYCLQEHTYVDPQLGGFSGNHEFVKIEKIINDAIDHMTKQLQTFDQFIQSKKEIPLYIKPDQVLQYINDDRIFEEAHNHMINRLMKYKNLPNNEKIYYLQQSLQDFDQYYQQANLARQKIADFVGKNQPNQKEQINGDGNHQQKEQELYQAQNQILEDNKINDLIQISNGGSGHPQMSQLLSQQVIGLPLDDDKNDNGKKKQLKKKHYPLTFLVQYPGIDEPLSIQVQNSIRIKQLKQLIKEKAGSDVNVDQMQLQEEGGDIVRKSQISIEDLAIKDGATILVEILDKIQTSSAPRNKKPAKEEPKEDLYYLIRSGNADEGQLQEAKTRVSRSLRLRQLKKNIQDELQIQDKVSLKLYLNGEEITDDKLSVEDANILVHGAQLEVEITQKISIEVQGKGKGYQQDVYVQPTDQIDVLRSKVHFFKLFLQRKHIVVEKKSERLIEDFNKTFFDYNLKDGAQLVMKEPGKQAYKTQKQKQEEEEKKQSEDGQDN</sequence>
<protein>
    <recommendedName>
        <fullName evidence="2">B box-type domain-containing protein</fullName>
    </recommendedName>
</protein>
<gene>
    <name evidence="3" type="primary">Contig13156.g14026</name>
    <name evidence="3" type="ORF">STYLEM_6148</name>
</gene>
<evidence type="ECO:0000313" key="4">
    <source>
        <dbReference type="Proteomes" id="UP000039865"/>
    </source>
</evidence>
<evidence type="ECO:0000259" key="2">
    <source>
        <dbReference type="Pfam" id="PF00643"/>
    </source>
</evidence>
<dbReference type="SUPFAM" id="SSF54236">
    <property type="entry name" value="Ubiquitin-like"/>
    <property type="match status" value="1"/>
</dbReference>
<dbReference type="GO" id="GO:0008270">
    <property type="term" value="F:zinc ion binding"/>
    <property type="evidence" value="ECO:0007669"/>
    <property type="project" value="InterPro"/>
</dbReference>
<name>A0A078A4J7_STYLE</name>
<dbReference type="Pfam" id="PF00643">
    <property type="entry name" value="zf-B_box"/>
    <property type="match status" value="1"/>
</dbReference>
<dbReference type="AlphaFoldDB" id="A0A078A4J7"/>
<keyword evidence="4" id="KW-1185">Reference proteome</keyword>
<feature type="region of interest" description="Disordered" evidence="1">
    <location>
        <begin position="508"/>
        <end position="534"/>
    </location>
</feature>
<dbReference type="InParanoid" id="A0A078A4J7"/>